<proteinExistence type="predicted"/>
<dbReference type="EMBL" id="JACDXW010000003">
    <property type="protein sequence ID" value="MCB5363475.1"/>
    <property type="molecule type" value="Genomic_DNA"/>
</dbReference>
<evidence type="ECO:0000313" key="3">
    <source>
        <dbReference type="EMBL" id="MCB5363475.1"/>
    </source>
</evidence>
<organism evidence="3 4">
    <name type="scientific">Mesopusillimonas faecipullorum</name>
    <dbReference type="NCBI Taxonomy" id="2755040"/>
    <lineage>
        <taxon>Bacteria</taxon>
        <taxon>Pseudomonadati</taxon>
        <taxon>Pseudomonadota</taxon>
        <taxon>Betaproteobacteria</taxon>
        <taxon>Burkholderiales</taxon>
        <taxon>Alcaligenaceae</taxon>
        <taxon>Mesopusillimonas</taxon>
    </lineage>
</organism>
<feature type="transmembrane region" description="Helical" evidence="1">
    <location>
        <begin position="50"/>
        <end position="77"/>
    </location>
</feature>
<dbReference type="GO" id="GO:0008237">
    <property type="term" value="F:metallopeptidase activity"/>
    <property type="evidence" value="ECO:0007669"/>
    <property type="project" value="UniProtKB-KW"/>
</dbReference>
<evidence type="ECO:0000256" key="1">
    <source>
        <dbReference type="SAM" id="Phobius"/>
    </source>
</evidence>
<comment type="caution">
    <text evidence="3">The sequence shown here is derived from an EMBL/GenBank/DDBJ whole genome shotgun (WGS) entry which is preliminary data.</text>
</comment>
<dbReference type="Proteomes" id="UP000776983">
    <property type="component" value="Unassembled WGS sequence"/>
</dbReference>
<feature type="transmembrane region" description="Helical" evidence="1">
    <location>
        <begin position="169"/>
        <end position="189"/>
    </location>
</feature>
<gene>
    <name evidence="3" type="ORF">H0484_06905</name>
</gene>
<feature type="transmembrane region" description="Helical" evidence="1">
    <location>
        <begin position="222"/>
        <end position="246"/>
    </location>
</feature>
<feature type="transmembrane region" description="Helical" evidence="1">
    <location>
        <begin position="120"/>
        <end position="148"/>
    </location>
</feature>
<name>A0ABS8CBR5_9BURK</name>
<keyword evidence="3" id="KW-0645">Protease</keyword>
<keyword evidence="1" id="KW-0472">Membrane</keyword>
<sequence>MNSARPLFKHELLNFLAFAVRPTLGPRLPGRQLGDGWHLDWFQALPLKRLLQWALALWALNMLALGPLALSAASAAGAQHRLDIHNIPWLHALLWAPIVEELVFRYGLRQPVKSLWLLPFAIAAMLMGPKWQAMLLLGAGVLLCWWLHGRRSLVWRPSLHWHAAYRRRFPWVLHLACLAFAAVHLHNFSLQSAPLWLLPLMVAPQWLTGLVLAWLRVRRGIGAAIALHAIFNGGPLLLIFLLLTLLGGELPLS</sequence>
<keyword evidence="4" id="KW-1185">Reference proteome</keyword>
<dbReference type="InterPro" id="IPR003675">
    <property type="entry name" value="Rce1/LyrA-like_dom"/>
</dbReference>
<protein>
    <submittedName>
        <fullName evidence="3">CPBP family intramembrane metalloprotease</fullName>
    </submittedName>
</protein>
<feature type="domain" description="CAAX prenyl protease 2/Lysostaphin resistance protein A-like" evidence="2">
    <location>
        <begin position="167"/>
        <end position="232"/>
    </location>
</feature>
<reference evidence="3 4" key="1">
    <citation type="submission" date="2020-07" db="EMBL/GenBank/DDBJ databases">
        <title>Pusillimonas sp. nov., isolated from poultry manure in Taiwan.</title>
        <authorList>
            <person name="Lin S.-Y."/>
            <person name="Tang Y.-S."/>
            <person name="Young C.-C."/>
        </authorList>
    </citation>
    <scope>NUCLEOTIDE SEQUENCE [LARGE SCALE GENOMIC DNA]</scope>
    <source>
        <strain evidence="3 4">CC-YST705</strain>
    </source>
</reference>
<keyword evidence="1" id="KW-1133">Transmembrane helix</keyword>
<dbReference type="RefSeq" id="WP_226953822.1">
    <property type="nucleotide sequence ID" value="NZ_JACDXW010000003.1"/>
</dbReference>
<evidence type="ECO:0000259" key="2">
    <source>
        <dbReference type="Pfam" id="PF02517"/>
    </source>
</evidence>
<evidence type="ECO:0000313" key="4">
    <source>
        <dbReference type="Proteomes" id="UP000776983"/>
    </source>
</evidence>
<keyword evidence="3" id="KW-0482">Metalloprotease</keyword>
<keyword evidence="3" id="KW-0378">Hydrolase</keyword>
<accession>A0ABS8CBR5</accession>
<dbReference type="Pfam" id="PF02517">
    <property type="entry name" value="Rce1-like"/>
    <property type="match status" value="1"/>
</dbReference>
<keyword evidence="1" id="KW-0812">Transmembrane</keyword>
<feature type="transmembrane region" description="Helical" evidence="1">
    <location>
        <begin position="195"/>
        <end position="215"/>
    </location>
</feature>